<dbReference type="GeneID" id="34448849"/>
<evidence type="ECO:0000256" key="22">
    <source>
        <dbReference type="SAM" id="MobiDB-lite"/>
    </source>
</evidence>
<feature type="active site" description="Nucleophile" evidence="20">
    <location>
        <position position="129"/>
    </location>
</feature>
<evidence type="ECO:0000256" key="13">
    <source>
        <dbReference type="ARBA" id="ARBA00023180"/>
    </source>
</evidence>
<evidence type="ECO:0000256" key="9">
    <source>
        <dbReference type="ARBA" id="ARBA00022729"/>
    </source>
</evidence>
<evidence type="ECO:0000256" key="5">
    <source>
        <dbReference type="ARBA" id="ARBA00022512"/>
    </source>
</evidence>
<dbReference type="GO" id="GO:0031505">
    <property type="term" value="P:fungal-type cell wall organization"/>
    <property type="evidence" value="ECO:0007669"/>
    <property type="project" value="TreeGrafter"/>
</dbReference>
<dbReference type="GO" id="GO:0008843">
    <property type="term" value="F:endochitinase activity"/>
    <property type="evidence" value="ECO:0007669"/>
    <property type="project" value="UniProtKB-EC"/>
</dbReference>
<evidence type="ECO:0000259" key="24">
    <source>
        <dbReference type="PROSITE" id="PS51762"/>
    </source>
</evidence>
<evidence type="ECO:0000256" key="17">
    <source>
        <dbReference type="ARBA" id="ARBA00038074"/>
    </source>
</evidence>
<keyword evidence="13" id="KW-0325">Glycoprotein</keyword>
<dbReference type="STRING" id="109264.A0A1F8A222"/>
<dbReference type="Gene3D" id="2.60.120.200">
    <property type="match status" value="1"/>
</dbReference>
<evidence type="ECO:0000256" key="21">
    <source>
        <dbReference type="PIRSR" id="PIRSR037299-2"/>
    </source>
</evidence>
<keyword evidence="5" id="KW-0134">Cell wall</keyword>
<dbReference type="AlphaFoldDB" id="A0A1F8A222"/>
<dbReference type="FunFam" id="2.60.120.200:FF:000152">
    <property type="entry name" value="Cell wall glucanase"/>
    <property type="match status" value="1"/>
</dbReference>
<protein>
    <recommendedName>
        <fullName evidence="19">Crh-like protein</fullName>
        <ecNumber evidence="19">3.2.-.-</ecNumber>
    </recommendedName>
</protein>
<organism evidence="25 26">
    <name type="scientific">Aspergillus bombycis</name>
    <dbReference type="NCBI Taxonomy" id="109264"/>
    <lineage>
        <taxon>Eukaryota</taxon>
        <taxon>Fungi</taxon>
        <taxon>Dikarya</taxon>
        <taxon>Ascomycota</taxon>
        <taxon>Pezizomycotina</taxon>
        <taxon>Eurotiomycetes</taxon>
        <taxon>Eurotiomycetidae</taxon>
        <taxon>Eurotiales</taxon>
        <taxon>Aspergillaceae</taxon>
        <taxon>Aspergillus</taxon>
    </lineage>
</organism>
<evidence type="ECO:0000256" key="16">
    <source>
        <dbReference type="ARBA" id="ARBA00023316"/>
    </source>
</evidence>
<feature type="active site" description="Proton donor" evidence="20">
    <location>
        <position position="133"/>
    </location>
</feature>
<dbReference type="EC" id="3.2.-.-" evidence="19"/>
<feature type="domain" description="GH16" evidence="24">
    <location>
        <begin position="21"/>
        <end position="245"/>
    </location>
</feature>
<dbReference type="CDD" id="cd02183">
    <property type="entry name" value="GH16_fungal_CRH1_transglycosylase"/>
    <property type="match status" value="1"/>
</dbReference>
<keyword evidence="23" id="KW-1133">Transmembrane helix</keyword>
<dbReference type="InterPro" id="IPR000757">
    <property type="entry name" value="Beta-glucanase-like"/>
</dbReference>
<evidence type="ECO:0000313" key="26">
    <source>
        <dbReference type="Proteomes" id="UP000179179"/>
    </source>
</evidence>
<dbReference type="GO" id="GO:0009277">
    <property type="term" value="C:fungal-type cell wall"/>
    <property type="evidence" value="ECO:0007669"/>
    <property type="project" value="TreeGrafter"/>
</dbReference>
<accession>A0A1F8A222</accession>
<dbReference type="RefSeq" id="XP_022389489.1">
    <property type="nucleotide sequence ID" value="XM_022532588.1"/>
</dbReference>
<evidence type="ECO:0000256" key="2">
    <source>
        <dbReference type="ARBA" id="ARBA00004191"/>
    </source>
</evidence>
<keyword evidence="6" id="KW-0336">GPI-anchor</keyword>
<comment type="catalytic activity">
    <reaction evidence="1">
        <text>Random endo-hydrolysis of N-acetyl-beta-D-glucosaminide (1-&gt;4)-beta-linkages in chitin and chitodextrins.</text>
        <dbReference type="EC" id="3.2.1.14"/>
    </reaction>
</comment>
<gene>
    <name evidence="25" type="ORF">ABOM_005459</name>
</gene>
<dbReference type="GO" id="GO:0098552">
    <property type="term" value="C:side of membrane"/>
    <property type="evidence" value="ECO:0007669"/>
    <property type="project" value="UniProtKB-KW"/>
</dbReference>
<dbReference type="SUPFAM" id="SSF49899">
    <property type="entry name" value="Concanavalin A-like lectins/glucanases"/>
    <property type="match status" value="1"/>
</dbReference>
<dbReference type="GO" id="GO:0016757">
    <property type="term" value="F:glycosyltransferase activity"/>
    <property type="evidence" value="ECO:0007669"/>
    <property type="project" value="UniProtKB-KW"/>
</dbReference>
<dbReference type="PANTHER" id="PTHR10963:SF68">
    <property type="entry name" value="GLYCOSIDASE CRH1-RELATED"/>
    <property type="match status" value="1"/>
</dbReference>
<keyword evidence="7" id="KW-0328">Glycosyltransferase</keyword>
<dbReference type="Pfam" id="PF00722">
    <property type="entry name" value="Glyco_hydro_16"/>
    <property type="match status" value="1"/>
</dbReference>
<comment type="subcellular location">
    <subcellularLocation>
        <location evidence="3">Cell membrane</location>
        <topology evidence="3">Lipid-anchor</topology>
        <topology evidence="3">GPI-anchor</topology>
    </subcellularLocation>
    <subcellularLocation>
        <location evidence="2">Secreted</location>
        <location evidence="2">Cell wall</location>
    </subcellularLocation>
</comment>
<dbReference type="PIRSF" id="PIRSF037299">
    <property type="entry name" value="Glycosidase_CRH1_prd"/>
    <property type="match status" value="1"/>
</dbReference>
<keyword evidence="5" id="KW-0964">Secreted</keyword>
<evidence type="ECO:0000256" key="8">
    <source>
        <dbReference type="ARBA" id="ARBA00022679"/>
    </source>
</evidence>
<dbReference type="Proteomes" id="UP000179179">
    <property type="component" value="Unassembled WGS sequence"/>
</dbReference>
<keyword evidence="14" id="KW-0449">Lipoprotein</keyword>
<proteinExistence type="inferred from homology"/>
<dbReference type="InterPro" id="IPR013320">
    <property type="entry name" value="ConA-like_dom_sf"/>
</dbReference>
<keyword evidence="10 19" id="KW-0378">Hydrolase</keyword>
<evidence type="ECO:0000313" key="25">
    <source>
        <dbReference type="EMBL" id="OGM45772.1"/>
    </source>
</evidence>
<keyword evidence="11 19" id="KW-0472">Membrane</keyword>
<keyword evidence="12 21" id="KW-1015">Disulfide bond</keyword>
<evidence type="ECO:0000256" key="11">
    <source>
        <dbReference type="ARBA" id="ARBA00023136"/>
    </source>
</evidence>
<keyword evidence="23" id="KW-0812">Transmembrane</keyword>
<evidence type="ECO:0000256" key="12">
    <source>
        <dbReference type="ARBA" id="ARBA00023157"/>
    </source>
</evidence>
<feature type="disulfide bond" evidence="21">
    <location>
        <begin position="38"/>
        <end position="45"/>
    </location>
</feature>
<keyword evidence="26" id="KW-1185">Reference proteome</keyword>
<reference evidence="25 26" key="1">
    <citation type="journal article" date="2016" name="Genome Biol. Evol.">
        <title>Draft genome sequence of an aflatoxigenic Aspergillus species, A. bombycis.</title>
        <authorList>
            <person name="Moore G.G."/>
            <person name="Mack B.M."/>
            <person name="Beltz S.B."/>
            <person name="Gilbert M.K."/>
        </authorList>
    </citation>
    <scope>NUCLEOTIDE SEQUENCE [LARGE SCALE GENOMIC DNA]</scope>
    <source>
        <strain evidence="26">NRRL 26010</strain>
    </source>
</reference>
<dbReference type="GO" id="GO:0005886">
    <property type="term" value="C:plasma membrane"/>
    <property type="evidence" value="ECO:0007669"/>
    <property type="project" value="UniProtKB-SubCell"/>
</dbReference>
<keyword evidence="16" id="KW-0961">Cell wall biogenesis/degradation</keyword>
<evidence type="ECO:0000256" key="18">
    <source>
        <dbReference type="ARBA" id="ARBA00093308"/>
    </source>
</evidence>
<evidence type="ECO:0000256" key="3">
    <source>
        <dbReference type="ARBA" id="ARBA00004609"/>
    </source>
</evidence>
<evidence type="ECO:0000256" key="10">
    <source>
        <dbReference type="ARBA" id="ARBA00022801"/>
    </source>
</evidence>
<evidence type="ECO:0000256" key="14">
    <source>
        <dbReference type="ARBA" id="ARBA00023288"/>
    </source>
</evidence>
<dbReference type="GO" id="GO:0005975">
    <property type="term" value="P:carbohydrate metabolic process"/>
    <property type="evidence" value="ECO:0007669"/>
    <property type="project" value="InterPro"/>
</dbReference>
<feature type="compositionally biased region" description="Low complexity" evidence="22">
    <location>
        <begin position="313"/>
        <end position="325"/>
    </location>
</feature>
<sequence length="382" mass="40508">MRETMFAQSMGFSCYIMAMAMTILLLPYLADAQTFTSCNPTKASCPKDPAFGTSATFDLTKSLPNRWKSIGTVTQDQDGVALTVAKKLDGPLIQSDFYIMFGRVEFTIKAAPGTGIVSSAVLQSDSLDEIDWEWLGGDNAQVQTNYFGKGDTTTYDRGAFHPDPGNHDAFKTYTIDWDSNRILWQIDGNTVRTLEEKNAHGQYPQTPCFIKVGPWAAGDPSNAPGTIEWAGGQVDYSQGPFTMHVKSIKVTDYSTGSAYEYTDKSGSWKSIKAIDGNIKGDSSGAATASSSSTVLSAATLSTISKIYATASLTSSAPGTSPTTTSVHNNSTASNPTSKPGSPSTSPSSPSSNHPPLATGAASKSSLNKYLTVLLLLAAPFAI</sequence>
<feature type="region of interest" description="Disordered" evidence="22">
    <location>
        <begin position="313"/>
        <end position="360"/>
    </location>
</feature>
<dbReference type="PANTHER" id="PTHR10963">
    <property type="entry name" value="GLYCOSYL HYDROLASE-RELATED"/>
    <property type="match status" value="1"/>
</dbReference>
<dbReference type="EMBL" id="LYCR01000038">
    <property type="protein sequence ID" value="OGM45772.1"/>
    <property type="molecule type" value="Genomic_DNA"/>
</dbReference>
<comment type="function">
    <text evidence="18">Dual chitinase/transglycosylase that plays a role in cell wall architecture. Chitinase and transglycosylase activities are coupled. Required for the polysaccharide cross-linking at the septa and the cell wall. More specifically, transfers chitin to 1,6-beta-glucan in the cell wall.</text>
</comment>
<feature type="compositionally biased region" description="Low complexity" evidence="22">
    <location>
        <begin position="333"/>
        <end position="355"/>
    </location>
</feature>
<comment type="caution">
    <text evidence="25">The sequence shown here is derived from an EMBL/GenBank/DDBJ whole genome shotgun (WGS) entry which is preliminary data.</text>
</comment>
<evidence type="ECO:0000256" key="23">
    <source>
        <dbReference type="SAM" id="Phobius"/>
    </source>
</evidence>
<comment type="similarity">
    <text evidence="17">Belongs to the glycosyl hydrolase 16 family. CRH1 subfamily.</text>
</comment>
<evidence type="ECO:0000256" key="15">
    <source>
        <dbReference type="ARBA" id="ARBA00023295"/>
    </source>
</evidence>
<dbReference type="InterPro" id="IPR017168">
    <property type="entry name" value="CHR-like"/>
</dbReference>
<evidence type="ECO:0000256" key="1">
    <source>
        <dbReference type="ARBA" id="ARBA00000822"/>
    </source>
</evidence>
<keyword evidence="8" id="KW-0808">Transferase</keyword>
<evidence type="ECO:0000256" key="4">
    <source>
        <dbReference type="ARBA" id="ARBA00022475"/>
    </source>
</evidence>
<keyword evidence="4" id="KW-1003">Cell membrane</keyword>
<evidence type="ECO:0000256" key="6">
    <source>
        <dbReference type="ARBA" id="ARBA00022622"/>
    </source>
</evidence>
<name>A0A1F8A222_9EURO</name>
<keyword evidence="15 25" id="KW-0326">Glycosidase</keyword>
<evidence type="ECO:0000256" key="20">
    <source>
        <dbReference type="PIRSR" id="PIRSR037299-1"/>
    </source>
</evidence>
<dbReference type="PROSITE" id="PS51762">
    <property type="entry name" value="GH16_2"/>
    <property type="match status" value="1"/>
</dbReference>
<evidence type="ECO:0000256" key="7">
    <source>
        <dbReference type="ARBA" id="ARBA00022676"/>
    </source>
</evidence>
<feature type="transmembrane region" description="Helical" evidence="23">
    <location>
        <begin position="12"/>
        <end position="30"/>
    </location>
</feature>
<keyword evidence="9" id="KW-0732">Signal</keyword>
<dbReference type="InterPro" id="IPR050546">
    <property type="entry name" value="Glycosyl_Hydrlase_16"/>
</dbReference>
<dbReference type="OrthoDB" id="4781at2759"/>
<evidence type="ECO:0000256" key="19">
    <source>
        <dbReference type="PIRNR" id="PIRNR037299"/>
    </source>
</evidence>